<evidence type="ECO:0000313" key="1">
    <source>
        <dbReference type="EMBL" id="JAR88548.1"/>
    </source>
</evidence>
<name>A0A147BCP2_IXORI</name>
<proteinExistence type="predicted"/>
<dbReference type="GO" id="GO:0003964">
    <property type="term" value="F:RNA-directed DNA polymerase activity"/>
    <property type="evidence" value="ECO:0007669"/>
    <property type="project" value="UniProtKB-KW"/>
</dbReference>
<dbReference type="AlphaFoldDB" id="A0A147BCP2"/>
<feature type="non-terminal residue" evidence="1">
    <location>
        <position position="1"/>
    </location>
</feature>
<organism evidence="1">
    <name type="scientific">Ixodes ricinus</name>
    <name type="common">Common tick</name>
    <name type="synonym">Acarus ricinus</name>
    <dbReference type="NCBI Taxonomy" id="34613"/>
    <lineage>
        <taxon>Eukaryota</taxon>
        <taxon>Metazoa</taxon>
        <taxon>Ecdysozoa</taxon>
        <taxon>Arthropoda</taxon>
        <taxon>Chelicerata</taxon>
        <taxon>Arachnida</taxon>
        <taxon>Acari</taxon>
        <taxon>Parasitiformes</taxon>
        <taxon>Ixodida</taxon>
        <taxon>Ixodoidea</taxon>
        <taxon>Ixodidae</taxon>
        <taxon>Ixodinae</taxon>
        <taxon>Ixodes</taxon>
    </lineage>
</organism>
<protein>
    <submittedName>
        <fullName evidence="1">Putative non-ltr rnase hi domain of reverse transcriptase</fullName>
    </submittedName>
</protein>
<reference evidence="1" key="1">
    <citation type="journal article" date="2018" name="PLoS Negl. Trop. Dis.">
        <title>Sialome diversity of ticks revealed by RNAseq of single tick salivary glands.</title>
        <authorList>
            <person name="Perner J."/>
            <person name="Kropackova S."/>
            <person name="Kopacek P."/>
            <person name="Ribeiro J.M."/>
        </authorList>
    </citation>
    <scope>NUCLEOTIDE SEQUENCE</scope>
    <source>
        <strain evidence="1">Siblings of single egg batch collected in Ceske Budejovice</strain>
        <tissue evidence="1">Salivary glands</tissue>
    </source>
</reference>
<sequence length="207" mass="23680">HSGIPGNICADKAASDTHEADNTCAIPLSRTDANDIVRKIGREISSRLWTDPCYYYAYLKNIDPELMFRMPGNIKRRTETVLHRIRLNVAFTRKYLHIIGQVDSPRCTTCSTTHDIKHVLCHCSLYSSQRKILKQSLNIHDQDIALSHILGPWTSVANESKATNAILRFLKDTRLDQELCTDITLFNLRLAIYFSPIFECVYMCMCV</sequence>
<accession>A0A147BCP2</accession>
<keyword evidence="1" id="KW-0695">RNA-directed DNA polymerase</keyword>
<keyword evidence="1" id="KW-0808">Transferase</keyword>
<keyword evidence="1" id="KW-0548">Nucleotidyltransferase</keyword>
<dbReference type="EMBL" id="GEGO01006856">
    <property type="protein sequence ID" value="JAR88548.1"/>
    <property type="molecule type" value="Transcribed_RNA"/>
</dbReference>